<dbReference type="OrthoDB" id="4149149at2759"/>
<comment type="caution">
    <text evidence="1">The sequence shown here is derived from an EMBL/GenBank/DDBJ whole genome shotgun (WGS) entry which is preliminary data.</text>
</comment>
<dbReference type="AlphaFoldDB" id="A0A8H7JE48"/>
<dbReference type="EMBL" id="RZGK01000002">
    <property type="protein sequence ID" value="KAF9701522.1"/>
    <property type="molecule type" value="Genomic_DNA"/>
</dbReference>
<name>A0A8H7JE48_9PLEO</name>
<accession>A0A8H7JE48</accession>
<proteinExistence type="predicted"/>
<reference evidence="1" key="2">
    <citation type="submission" date="2020-09" db="EMBL/GenBank/DDBJ databases">
        <title>Reference genome assembly for Australian Ascochyta lentis isolate Al4.</title>
        <authorList>
            <person name="Lee R.C."/>
            <person name="Farfan-Caceres L.M."/>
            <person name="Debler J.W."/>
            <person name="Williams A.H."/>
            <person name="Henares B.M."/>
        </authorList>
    </citation>
    <scope>NUCLEOTIDE SEQUENCE</scope>
    <source>
        <strain evidence="1">Al4</strain>
    </source>
</reference>
<sequence length="379" mass="43966">MLATQHVPDPAMRHLEQELAKTMARAYDSDGQAREGFYTLTRRMEKEDEDQFDVDHTILDFLVYKATATVFEWQASANKWESDLPNALVTMTSEWRSFMSQTHQASRLSNLATFRSRLLQFALLFTHRYHPSQTWTNKESLQRLRDLNISRSQLWQNTHGCEELACVKPPLSDNELESMRERRVSALGLPSSFHLEMWSDRARPSLHEMLPLFVELTAARANLGDEWQPTSDWYDLAGQFMLQAVVDQYLIDRECQPAAMVSIFAFGSVADERKAGEGTDITAMRSLFCRDDETAEELPEWTAIRRRYIKEVAAIPTLEEIDNRYSYVKFQENMISFLEHLHDGTIKPDLIQVEEGRINIDGNELSEAESRDMIKRMRL</sequence>
<organism evidence="1 2">
    <name type="scientific">Ascochyta lentis</name>
    <dbReference type="NCBI Taxonomy" id="205686"/>
    <lineage>
        <taxon>Eukaryota</taxon>
        <taxon>Fungi</taxon>
        <taxon>Dikarya</taxon>
        <taxon>Ascomycota</taxon>
        <taxon>Pezizomycotina</taxon>
        <taxon>Dothideomycetes</taxon>
        <taxon>Pleosporomycetidae</taxon>
        <taxon>Pleosporales</taxon>
        <taxon>Pleosporineae</taxon>
        <taxon>Didymellaceae</taxon>
        <taxon>Ascochyta</taxon>
    </lineage>
</organism>
<gene>
    <name evidence="1" type="ORF">EKO04_000605</name>
</gene>
<dbReference type="Proteomes" id="UP000651452">
    <property type="component" value="Unassembled WGS sequence"/>
</dbReference>
<protein>
    <submittedName>
        <fullName evidence="1">Uncharacterized protein</fullName>
    </submittedName>
</protein>
<reference evidence="1" key="1">
    <citation type="submission" date="2018-12" db="EMBL/GenBank/DDBJ databases">
        <authorList>
            <person name="Syme R.A."/>
            <person name="Farfan-Caceres L."/>
            <person name="Lichtenzveig J."/>
        </authorList>
    </citation>
    <scope>NUCLEOTIDE SEQUENCE</scope>
    <source>
        <strain evidence="1">Al4</strain>
    </source>
</reference>
<keyword evidence="2" id="KW-1185">Reference proteome</keyword>
<evidence type="ECO:0000313" key="1">
    <source>
        <dbReference type="EMBL" id="KAF9701522.1"/>
    </source>
</evidence>
<evidence type="ECO:0000313" key="2">
    <source>
        <dbReference type="Proteomes" id="UP000651452"/>
    </source>
</evidence>